<evidence type="ECO:0000259" key="1">
    <source>
        <dbReference type="PROSITE" id="PS50105"/>
    </source>
</evidence>
<dbReference type="PROSITE" id="PS50105">
    <property type="entry name" value="SAM_DOMAIN"/>
    <property type="match status" value="1"/>
</dbReference>
<dbReference type="SMART" id="SM00454">
    <property type="entry name" value="SAM"/>
    <property type="match status" value="1"/>
</dbReference>
<dbReference type="AlphaFoldDB" id="A0A0G4J479"/>
<dbReference type="SUPFAM" id="SSF47769">
    <property type="entry name" value="SAM/Pointed domain"/>
    <property type="match status" value="1"/>
</dbReference>
<sequence length="76" mass="8648">MPYYGEDDHVVGELLRPIGLEDRIELFRKADIGLDVLAKLAEPHIISLGMTKLGQRRRMLRACLQVPSRDCQIYPG</sequence>
<gene>
    <name evidence="2" type="ORF">PBRA_008896</name>
</gene>
<dbReference type="InterPro" id="IPR001660">
    <property type="entry name" value="SAM"/>
</dbReference>
<dbReference type="EMBL" id="CDSF01000124">
    <property type="protein sequence ID" value="CEP02312.1"/>
    <property type="molecule type" value="Genomic_DNA"/>
</dbReference>
<proteinExistence type="predicted"/>
<dbReference type="Gene3D" id="1.10.150.50">
    <property type="entry name" value="Transcription Factor, Ets-1"/>
    <property type="match status" value="1"/>
</dbReference>
<protein>
    <recommendedName>
        <fullName evidence="1">SAM domain-containing protein</fullName>
    </recommendedName>
</protein>
<evidence type="ECO:0000313" key="3">
    <source>
        <dbReference type="Proteomes" id="UP000039324"/>
    </source>
</evidence>
<accession>A0A0G4J479</accession>
<evidence type="ECO:0000313" key="2">
    <source>
        <dbReference type="EMBL" id="CEP02312.1"/>
    </source>
</evidence>
<name>A0A0G4J479_PLABS</name>
<organism evidence="2 3">
    <name type="scientific">Plasmodiophora brassicae</name>
    <name type="common">Clubroot disease agent</name>
    <dbReference type="NCBI Taxonomy" id="37360"/>
    <lineage>
        <taxon>Eukaryota</taxon>
        <taxon>Sar</taxon>
        <taxon>Rhizaria</taxon>
        <taxon>Endomyxa</taxon>
        <taxon>Phytomyxea</taxon>
        <taxon>Plasmodiophorida</taxon>
        <taxon>Plasmodiophoridae</taxon>
        <taxon>Plasmodiophora</taxon>
    </lineage>
</organism>
<dbReference type="OrthoDB" id="271862at2759"/>
<reference evidence="2 3" key="1">
    <citation type="submission" date="2015-02" db="EMBL/GenBank/DDBJ databases">
        <authorList>
            <person name="Chooi Y.-H."/>
        </authorList>
    </citation>
    <scope>NUCLEOTIDE SEQUENCE [LARGE SCALE GENOMIC DNA]</scope>
    <source>
        <strain evidence="2">E3</strain>
    </source>
</reference>
<feature type="domain" description="SAM" evidence="1">
    <location>
        <begin position="11"/>
        <end position="62"/>
    </location>
</feature>
<dbReference type="CDD" id="cd09487">
    <property type="entry name" value="SAM_superfamily"/>
    <property type="match status" value="1"/>
</dbReference>
<keyword evidence="3" id="KW-1185">Reference proteome</keyword>
<dbReference type="Pfam" id="PF07647">
    <property type="entry name" value="SAM_2"/>
    <property type="match status" value="1"/>
</dbReference>
<dbReference type="Proteomes" id="UP000039324">
    <property type="component" value="Unassembled WGS sequence"/>
</dbReference>
<dbReference type="InterPro" id="IPR013761">
    <property type="entry name" value="SAM/pointed_sf"/>
</dbReference>